<comment type="cofactor">
    <cofactor evidence="2 7">
        <name>NAD(+)</name>
        <dbReference type="ChEBI" id="CHEBI:57540"/>
    </cofactor>
</comment>
<evidence type="ECO:0000259" key="8">
    <source>
        <dbReference type="Pfam" id="PF16363"/>
    </source>
</evidence>
<evidence type="ECO:0000256" key="6">
    <source>
        <dbReference type="ARBA" id="ARBA00023239"/>
    </source>
</evidence>
<gene>
    <name evidence="9" type="ORF">A2935_01540</name>
</gene>
<evidence type="ECO:0000256" key="2">
    <source>
        <dbReference type="ARBA" id="ARBA00001911"/>
    </source>
</evidence>
<evidence type="ECO:0000256" key="5">
    <source>
        <dbReference type="ARBA" id="ARBA00023027"/>
    </source>
</evidence>
<name>A0A1F8DYU0_9BACT</name>
<evidence type="ECO:0000256" key="1">
    <source>
        <dbReference type="ARBA" id="ARBA00001539"/>
    </source>
</evidence>
<evidence type="ECO:0000256" key="7">
    <source>
        <dbReference type="RuleBase" id="RU004473"/>
    </source>
</evidence>
<dbReference type="Gene3D" id="3.40.50.720">
    <property type="entry name" value="NAD(P)-binding Rossmann-like Domain"/>
    <property type="match status" value="1"/>
</dbReference>
<reference evidence="9 10" key="1">
    <citation type="journal article" date="2016" name="Nat. Commun.">
        <title>Thousands of microbial genomes shed light on interconnected biogeochemical processes in an aquifer system.</title>
        <authorList>
            <person name="Anantharaman K."/>
            <person name="Brown C.T."/>
            <person name="Hug L.A."/>
            <person name="Sharon I."/>
            <person name="Castelle C.J."/>
            <person name="Probst A.J."/>
            <person name="Thomas B.C."/>
            <person name="Singh A."/>
            <person name="Wilkins M.J."/>
            <person name="Karaoz U."/>
            <person name="Brodie E.L."/>
            <person name="Williams K.H."/>
            <person name="Hubbard S.S."/>
            <person name="Banfield J.F."/>
        </authorList>
    </citation>
    <scope>NUCLEOTIDE SEQUENCE [LARGE SCALE GENOMIC DNA]</scope>
</reference>
<accession>A0A1F8DYU0</accession>
<dbReference type="EMBL" id="MGIS01000008">
    <property type="protein sequence ID" value="OGM93687.1"/>
    <property type="molecule type" value="Genomic_DNA"/>
</dbReference>
<comment type="catalytic activity">
    <reaction evidence="1 7">
        <text>dTDP-alpha-D-glucose = dTDP-4-dehydro-6-deoxy-alpha-D-glucose + H2O</text>
        <dbReference type="Rhea" id="RHEA:17221"/>
        <dbReference type="ChEBI" id="CHEBI:15377"/>
        <dbReference type="ChEBI" id="CHEBI:57477"/>
        <dbReference type="ChEBI" id="CHEBI:57649"/>
        <dbReference type="EC" id="4.2.1.46"/>
    </reaction>
</comment>
<proteinExistence type="inferred from homology"/>
<dbReference type="InterPro" id="IPR036291">
    <property type="entry name" value="NAD(P)-bd_dom_sf"/>
</dbReference>
<protein>
    <recommendedName>
        <fullName evidence="4 7">dTDP-glucose 4,6-dehydratase</fullName>
        <ecNumber evidence="4 7">4.2.1.46</ecNumber>
    </recommendedName>
</protein>
<dbReference type="PANTHER" id="PTHR43000">
    <property type="entry name" value="DTDP-D-GLUCOSE 4,6-DEHYDRATASE-RELATED"/>
    <property type="match status" value="1"/>
</dbReference>
<dbReference type="CDD" id="cd05246">
    <property type="entry name" value="dTDP_GD_SDR_e"/>
    <property type="match status" value="1"/>
</dbReference>
<evidence type="ECO:0000256" key="3">
    <source>
        <dbReference type="ARBA" id="ARBA00008178"/>
    </source>
</evidence>
<dbReference type="Gene3D" id="3.90.25.10">
    <property type="entry name" value="UDP-galactose 4-epimerase, domain 1"/>
    <property type="match status" value="1"/>
</dbReference>
<organism evidence="9 10">
    <name type="scientific">Candidatus Wolfebacteria bacterium RIFCSPLOWO2_01_FULL_47_17b</name>
    <dbReference type="NCBI Taxonomy" id="1802558"/>
    <lineage>
        <taxon>Bacteria</taxon>
        <taxon>Candidatus Wolfeibacteriota</taxon>
    </lineage>
</organism>
<evidence type="ECO:0000313" key="10">
    <source>
        <dbReference type="Proteomes" id="UP000177011"/>
    </source>
</evidence>
<dbReference type="SUPFAM" id="SSF51735">
    <property type="entry name" value="NAD(P)-binding Rossmann-fold domains"/>
    <property type="match status" value="1"/>
</dbReference>
<dbReference type="GO" id="GO:0009225">
    <property type="term" value="P:nucleotide-sugar metabolic process"/>
    <property type="evidence" value="ECO:0007669"/>
    <property type="project" value="InterPro"/>
</dbReference>
<keyword evidence="5" id="KW-0520">NAD</keyword>
<dbReference type="AlphaFoldDB" id="A0A1F8DYU0"/>
<sequence length="355" mass="40553">MKIKNSTINKSVLVTGGSGFIGSNFVRHFYHAYPDYRVVNLDFLTYAGNTDNLKDIEELEKGILPDERRYQFVQGDICDVEILAKLFEKYNFEFVFNFAAETHVDRSIMGISDFIRTNISGVCALIEAVRRNKTTRFVHISTDEVYGSTVRGGADEDAPFRPASPYAASKAAADLIVQAFMRTHSVPTVILRGSNNYGPFQYPEKLIPLAISNVIDGRKIPVHGTGEHVRSWLNVNDFCRAVDLVARRAPDYGIYNVSGEEMTNLEILQKVVSHLDIRLADHKEHVSDRPNADLRYAPDSTKIRRELGWAPEENVEKSLGNVVAWYLTNQDWLKKIKSRREYQYIYEKQSRGQWY</sequence>
<feature type="domain" description="NAD(P)-binding" evidence="8">
    <location>
        <begin position="13"/>
        <end position="317"/>
    </location>
</feature>
<dbReference type="InterPro" id="IPR005888">
    <property type="entry name" value="dTDP_Gluc_deHydtase"/>
</dbReference>
<dbReference type="EC" id="4.2.1.46" evidence="4 7"/>
<comment type="caution">
    <text evidence="9">The sequence shown here is derived from an EMBL/GenBank/DDBJ whole genome shotgun (WGS) entry which is preliminary data.</text>
</comment>
<evidence type="ECO:0000256" key="4">
    <source>
        <dbReference type="ARBA" id="ARBA00011990"/>
    </source>
</evidence>
<keyword evidence="6 7" id="KW-0456">Lyase</keyword>
<dbReference type="GO" id="GO:0008460">
    <property type="term" value="F:dTDP-glucose 4,6-dehydratase activity"/>
    <property type="evidence" value="ECO:0007669"/>
    <property type="project" value="UniProtKB-EC"/>
</dbReference>
<dbReference type="Pfam" id="PF16363">
    <property type="entry name" value="GDP_Man_Dehyd"/>
    <property type="match status" value="1"/>
</dbReference>
<evidence type="ECO:0000313" key="9">
    <source>
        <dbReference type="EMBL" id="OGM93687.1"/>
    </source>
</evidence>
<dbReference type="NCBIfam" id="TIGR01181">
    <property type="entry name" value="dTDP_gluc_dehyt"/>
    <property type="match status" value="1"/>
</dbReference>
<comment type="similarity">
    <text evidence="3 7">Belongs to the NAD(P)-dependent epimerase/dehydratase family. dTDP-glucose dehydratase subfamily.</text>
</comment>
<dbReference type="InterPro" id="IPR016040">
    <property type="entry name" value="NAD(P)-bd_dom"/>
</dbReference>
<dbReference type="Proteomes" id="UP000177011">
    <property type="component" value="Unassembled WGS sequence"/>
</dbReference>